<dbReference type="AlphaFoldDB" id="A0A7S4IW38"/>
<evidence type="ECO:0000313" key="1">
    <source>
        <dbReference type="EMBL" id="CAE2241567.1"/>
    </source>
</evidence>
<reference evidence="1" key="1">
    <citation type="submission" date="2021-01" db="EMBL/GenBank/DDBJ databases">
        <authorList>
            <person name="Corre E."/>
            <person name="Pelletier E."/>
            <person name="Niang G."/>
            <person name="Scheremetjew M."/>
            <person name="Finn R."/>
            <person name="Kale V."/>
            <person name="Holt S."/>
            <person name="Cochrane G."/>
            <person name="Meng A."/>
            <person name="Brown T."/>
            <person name="Cohen L."/>
        </authorList>
    </citation>
    <scope>NUCLEOTIDE SEQUENCE</scope>
    <source>
        <strain evidence="1">DIVA3 518/3/11/1/6</strain>
    </source>
</reference>
<gene>
    <name evidence="1" type="ORF">VSP0166_LOCUS17844</name>
</gene>
<name>A0A7S4IW38_9EUKA</name>
<proteinExistence type="predicted"/>
<organism evidence="1">
    <name type="scientific">Vannella robusta</name>
    <dbReference type="NCBI Taxonomy" id="1487602"/>
    <lineage>
        <taxon>Eukaryota</taxon>
        <taxon>Amoebozoa</taxon>
        <taxon>Discosea</taxon>
        <taxon>Flabellinia</taxon>
        <taxon>Vannellidae</taxon>
        <taxon>Vannella</taxon>
    </lineage>
</organism>
<protein>
    <submittedName>
        <fullName evidence="1">Uncharacterized protein</fullName>
    </submittedName>
</protein>
<accession>A0A7S4IW38</accession>
<dbReference type="EMBL" id="HBKP01025648">
    <property type="protein sequence ID" value="CAE2241567.1"/>
    <property type="molecule type" value="Transcribed_RNA"/>
</dbReference>
<sequence>MPRTTRKRPHTARSAKLPQDTYRTFAELPAGSRSSVHVTSFDYDTIFRYQGQAPRSPPCLSPLKRIKEKILSPRSRNEPRCYLHVAETYTLHYVPELDHSGSDSDSSSQS</sequence>